<feature type="binding site" evidence="8">
    <location>
        <position position="183"/>
    </location>
    <ligand>
        <name>substrate</name>
    </ligand>
</feature>
<evidence type="ECO:0000313" key="11">
    <source>
        <dbReference type="Proteomes" id="UP000460549"/>
    </source>
</evidence>
<feature type="binding site" evidence="8">
    <location>
        <position position="302"/>
    </location>
    <ligand>
        <name>Fe cation</name>
        <dbReference type="ChEBI" id="CHEBI:24875"/>
    </ligand>
</feature>
<reference evidence="10 11" key="1">
    <citation type="submission" date="2019-08" db="EMBL/GenBank/DDBJ databases">
        <title>In-depth cultivation of the pig gut microbiome towards novel bacterial diversity and tailored functional studies.</title>
        <authorList>
            <person name="Wylensek D."/>
            <person name="Hitch T.C.A."/>
            <person name="Clavel T."/>
        </authorList>
    </citation>
    <scope>NUCLEOTIDE SEQUENCE [LARGE SCALE GENOMIC DNA]</scope>
    <source>
        <strain evidence="10 11">NM-380-WT-3C1</strain>
    </source>
</reference>
<proteinExistence type="inferred from homology"/>
<dbReference type="InterPro" id="IPR022450">
    <property type="entry name" value="TsaD"/>
</dbReference>
<feature type="binding site" evidence="8">
    <location>
        <position position="115"/>
    </location>
    <ligand>
        <name>Fe cation</name>
        <dbReference type="ChEBI" id="CHEBI:24875"/>
    </ligand>
</feature>
<dbReference type="Gene3D" id="3.30.420.40">
    <property type="match status" value="2"/>
</dbReference>
<dbReference type="PANTHER" id="PTHR11735">
    <property type="entry name" value="TRNA N6-ADENOSINE THREONYLCARBAMOYLTRANSFERASE"/>
    <property type="match status" value="1"/>
</dbReference>
<feature type="binding site" evidence="8">
    <location>
        <position position="179"/>
    </location>
    <ligand>
        <name>substrate</name>
    </ligand>
</feature>
<dbReference type="FunFam" id="3.30.420.40:FF:000012">
    <property type="entry name" value="tRNA N6-adenosine threonylcarbamoyltransferase"/>
    <property type="match status" value="1"/>
</dbReference>
<dbReference type="CDD" id="cd24133">
    <property type="entry name" value="ASKHA_NBD_TsaD_bac"/>
    <property type="match status" value="1"/>
</dbReference>
<keyword evidence="1 8" id="KW-0963">Cytoplasm</keyword>
<dbReference type="InterPro" id="IPR000905">
    <property type="entry name" value="Gcp-like_dom"/>
</dbReference>
<feature type="binding site" evidence="8">
    <location>
        <position position="111"/>
    </location>
    <ligand>
        <name>Fe cation</name>
        <dbReference type="ChEBI" id="CHEBI:24875"/>
    </ligand>
</feature>
<gene>
    <name evidence="8 10" type="primary">tsaD</name>
    <name evidence="10" type="ORF">FYJ80_08520</name>
</gene>
<comment type="catalytic activity">
    <reaction evidence="7 8">
        <text>L-threonylcarbamoyladenylate + adenosine(37) in tRNA = N(6)-L-threonylcarbamoyladenosine(37) in tRNA + AMP + H(+)</text>
        <dbReference type="Rhea" id="RHEA:37059"/>
        <dbReference type="Rhea" id="RHEA-COMP:10162"/>
        <dbReference type="Rhea" id="RHEA-COMP:10163"/>
        <dbReference type="ChEBI" id="CHEBI:15378"/>
        <dbReference type="ChEBI" id="CHEBI:73682"/>
        <dbReference type="ChEBI" id="CHEBI:74411"/>
        <dbReference type="ChEBI" id="CHEBI:74418"/>
        <dbReference type="ChEBI" id="CHEBI:456215"/>
        <dbReference type="EC" id="2.3.1.234"/>
    </reaction>
</comment>
<evidence type="ECO:0000256" key="6">
    <source>
        <dbReference type="ARBA" id="ARBA00023315"/>
    </source>
</evidence>
<dbReference type="HAMAP" id="MF_01445">
    <property type="entry name" value="TsaD"/>
    <property type="match status" value="1"/>
</dbReference>
<keyword evidence="6 8" id="KW-0012">Acyltransferase</keyword>
<dbReference type="EC" id="2.3.1.234" evidence="8"/>
<evidence type="ECO:0000256" key="8">
    <source>
        <dbReference type="HAMAP-Rule" id="MF_01445"/>
    </source>
</evidence>
<dbReference type="NCBIfam" id="TIGR03723">
    <property type="entry name" value="T6A_TsaD_YgjD"/>
    <property type="match status" value="1"/>
</dbReference>
<dbReference type="SUPFAM" id="SSF53067">
    <property type="entry name" value="Actin-like ATPase domain"/>
    <property type="match status" value="1"/>
</dbReference>
<protein>
    <recommendedName>
        <fullName evidence="8">tRNA N6-adenosine threonylcarbamoyltransferase</fullName>
        <ecNumber evidence="8">2.3.1.234</ecNumber>
    </recommendedName>
    <alternativeName>
        <fullName evidence="8">N6-L-threonylcarbamoyladenine synthase</fullName>
        <shortName evidence="8">t(6)A synthase</shortName>
    </alternativeName>
    <alternativeName>
        <fullName evidence="8">t(6)A37 threonylcarbamoyladenosine biosynthesis protein TsaD</fullName>
    </alternativeName>
    <alternativeName>
        <fullName evidence="8">tRNA threonylcarbamoyladenosine biosynthesis protein TsaD</fullName>
    </alternativeName>
</protein>
<evidence type="ECO:0000256" key="1">
    <source>
        <dbReference type="ARBA" id="ARBA00022490"/>
    </source>
</evidence>
<comment type="function">
    <text evidence="8">Required for the formation of a threonylcarbamoyl group on adenosine at position 37 (t(6)A37) in tRNAs that read codons beginning with adenine. Is involved in the transfer of the threonylcarbamoyl moiety of threonylcarbamoyl-AMP (TC-AMP) to the N6 group of A37, together with TsaE and TsaB. TsaD likely plays a direct catalytic role in this reaction.</text>
</comment>
<evidence type="ECO:0000256" key="2">
    <source>
        <dbReference type="ARBA" id="ARBA00022679"/>
    </source>
</evidence>
<dbReference type="InterPro" id="IPR017860">
    <property type="entry name" value="Peptidase_M22_CS"/>
</dbReference>
<dbReference type="EMBL" id="VUNN01000017">
    <property type="protein sequence ID" value="MSU06814.1"/>
    <property type="molecule type" value="Genomic_DNA"/>
</dbReference>
<evidence type="ECO:0000256" key="3">
    <source>
        <dbReference type="ARBA" id="ARBA00022694"/>
    </source>
</evidence>
<feature type="binding site" evidence="8">
    <location>
        <begin position="133"/>
        <end position="137"/>
    </location>
    <ligand>
        <name>substrate</name>
    </ligand>
</feature>
<organism evidence="10 11">
    <name type="scientific">Bullifex porci</name>
    <dbReference type="NCBI Taxonomy" id="2606638"/>
    <lineage>
        <taxon>Bacteria</taxon>
        <taxon>Pseudomonadati</taxon>
        <taxon>Spirochaetota</taxon>
        <taxon>Spirochaetia</taxon>
        <taxon>Spirochaetales</taxon>
        <taxon>Spirochaetaceae</taxon>
        <taxon>Bullifex</taxon>
    </lineage>
</organism>
<comment type="similarity">
    <text evidence="8">Belongs to the KAE1 / TsaD family.</text>
</comment>
<dbReference type="AlphaFoldDB" id="A0A7X2TQT3"/>
<keyword evidence="5 8" id="KW-0408">Iron</keyword>
<feature type="domain" description="Gcp-like" evidence="9">
    <location>
        <begin position="23"/>
        <end position="308"/>
    </location>
</feature>
<accession>A0A7X2TQT3</accession>
<evidence type="ECO:0000256" key="7">
    <source>
        <dbReference type="ARBA" id="ARBA00048117"/>
    </source>
</evidence>
<comment type="caution">
    <text evidence="10">The sequence shown here is derived from an EMBL/GenBank/DDBJ whole genome shotgun (WGS) entry which is preliminary data.</text>
</comment>
<name>A0A7X2TQT3_9SPIO</name>
<keyword evidence="3 8" id="KW-0819">tRNA processing</keyword>
<dbReference type="InterPro" id="IPR043129">
    <property type="entry name" value="ATPase_NBD"/>
</dbReference>
<sequence>MIVLGIETSCDECSAAVVKDGREILSNVIATQIELHKPYQGVVPELASRLHTEWISQVVKAAIMQAGLTNKDLDAVAVTNRPGLLGSLLVGVNFAKGFAASLNIPILGVDHIRAHLYASQIENPLEYPYLGVLVSGGHTVICKVNGYDDVDVLGTTIDDAIGEAFDKVAKFYDLGYPGGVVIDRLSKSGDPMAFLFPGPTLDRGEHPYDMSYSGLKTGVINQLDKFRNNNAPATKENIAASFQRAAVGILMKRVKAALKDTGLKRVSAGGGVAANSLLRSELKELEKGGYTVTFPSLKLCTDNGAMIAGLGYRYLKDGWKDDDKLTAYSRVAAFKKSYP</sequence>
<dbReference type="PROSITE" id="PS01016">
    <property type="entry name" value="GLYCOPROTEASE"/>
    <property type="match status" value="1"/>
</dbReference>
<dbReference type="PRINTS" id="PR00789">
    <property type="entry name" value="OSIALOPTASE"/>
</dbReference>
<dbReference type="GO" id="GO:0061711">
    <property type="term" value="F:tRNA N(6)-L-threonylcarbamoyladenine synthase activity"/>
    <property type="evidence" value="ECO:0007669"/>
    <property type="project" value="UniProtKB-EC"/>
</dbReference>
<comment type="subcellular location">
    <subcellularLocation>
        <location evidence="8">Cytoplasm</location>
    </subcellularLocation>
</comment>
<keyword evidence="11" id="KW-1185">Reference proteome</keyword>
<dbReference type="GO" id="GO:0002949">
    <property type="term" value="P:tRNA threonylcarbamoyladenosine modification"/>
    <property type="evidence" value="ECO:0007669"/>
    <property type="project" value="UniProtKB-UniRule"/>
</dbReference>
<comment type="cofactor">
    <cofactor evidence="8">
        <name>Fe(2+)</name>
        <dbReference type="ChEBI" id="CHEBI:29033"/>
    </cofactor>
    <text evidence="8">Binds 1 Fe(2+) ion per subunit.</text>
</comment>
<dbReference type="RefSeq" id="WP_154425975.1">
    <property type="nucleotide sequence ID" value="NZ_JAQYGB010000040.1"/>
</dbReference>
<dbReference type="InterPro" id="IPR017861">
    <property type="entry name" value="KAE1/TsaD"/>
</dbReference>
<dbReference type="Pfam" id="PF00814">
    <property type="entry name" value="TsaD"/>
    <property type="match status" value="1"/>
</dbReference>
<evidence type="ECO:0000256" key="4">
    <source>
        <dbReference type="ARBA" id="ARBA00022723"/>
    </source>
</evidence>
<feature type="binding site" evidence="8">
    <location>
        <position position="275"/>
    </location>
    <ligand>
        <name>substrate</name>
    </ligand>
</feature>
<evidence type="ECO:0000313" key="10">
    <source>
        <dbReference type="EMBL" id="MSU06814.1"/>
    </source>
</evidence>
<dbReference type="Proteomes" id="UP000460549">
    <property type="component" value="Unassembled WGS sequence"/>
</dbReference>
<dbReference type="PANTHER" id="PTHR11735:SF6">
    <property type="entry name" value="TRNA N6-ADENOSINE THREONYLCARBAMOYLTRANSFERASE, MITOCHONDRIAL"/>
    <property type="match status" value="1"/>
</dbReference>
<evidence type="ECO:0000259" key="9">
    <source>
        <dbReference type="Pfam" id="PF00814"/>
    </source>
</evidence>
<dbReference type="GO" id="GO:0005737">
    <property type="term" value="C:cytoplasm"/>
    <property type="evidence" value="ECO:0007669"/>
    <property type="project" value="UniProtKB-SubCell"/>
</dbReference>
<evidence type="ECO:0000256" key="5">
    <source>
        <dbReference type="ARBA" id="ARBA00023004"/>
    </source>
</evidence>
<keyword evidence="2 8" id="KW-0808">Transferase</keyword>
<dbReference type="GO" id="GO:0005506">
    <property type="term" value="F:iron ion binding"/>
    <property type="evidence" value="ECO:0007669"/>
    <property type="project" value="UniProtKB-UniRule"/>
</dbReference>
<keyword evidence="4 8" id="KW-0479">Metal-binding</keyword>
<feature type="binding site" evidence="8">
    <location>
        <position position="166"/>
    </location>
    <ligand>
        <name>substrate</name>
    </ligand>
</feature>
<dbReference type="FunFam" id="3.30.420.40:FF:000040">
    <property type="entry name" value="tRNA N6-adenosine threonylcarbamoyltransferase"/>
    <property type="match status" value="1"/>
</dbReference>
<dbReference type="NCBIfam" id="TIGR00329">
    <property type="entry name" value="gcp_kae1"/>
    <property type="match status" value="1"/>
</dbReference>